<keyword evidence="1" id="KW-0472">Membrane</keyword>
<evidence type="ECO:0008006" key="4">
    <source>
        <dbReference type="Google" id="ProtNLM"/>
    </source>
</evidence>
<protein>
    <recommendedName>
        <fullName evidence="4">DUF4367 domain-containing protein</fullName>
    </recommendedName>
</protein>
<reference evidence="2 3" key="1">
    <citation type="submission" date="2015-08" db="EMBL/GenBank/DDBJ databases">
        <title>Genomes of Paenibacillus riograndensis.</title>
        <authorList>
            <person name="Sant'Anna F.H."/>
            <person name="Souza R."/>
            <person name="Ambrosini A."/>
            <person name="Bach E."/>
            <person name="Fernandes G."/>
            <person name="Balsanelli E."/>
            <person name="Baura V.A."/>
            <person name="Pedrosa F.O."/>
            <person name="Souza E.M."/>
            <person name="Passaglia L."/>
        </authorList>
    </citation>
    <scope>NUCLEOTIDE SEQUENCE [LARGE SCALE GENOMIC DNA]</scope>
    <source>
        <strain evidence="2 3">CAS34</strain>
    </source>
</reference>
<dbReference type="Proteomes" id="UP000070475">
    <property type="component" value="Unassembled WGS sequence"/>
</dbReference>
<dbReference type="RefSeq" id="WP_060862958.1">
    <property type="nucleotide sequence ID" value="NZ_LIRB01000146.1"/>
</dbReference>
<keyword evidence="3" id="KW-1185">Reference proteome</keyword>
<keyword evidence="1" id="KW-1133">Transmembrane helix</keyword>
<dbReference type="EMBL" id="LIRB01000146">
    <property type="protein sequence ID" value="KWX71636.1"/>
    <property type="molecule type" value="Genomic_DNA"/>
</dbReference>
<name>A0A132TKQ2_9BACL</name>
<feature type="transmembrane region" description="Helical" evidence="1">
    <location>
        <begin position="79"/>
        <end position="99"/>
    </location>
</feature>
<gene>
    <name evidence="2" type="ORF">AMQ84_27360</name>
</gene>
<organism evidence="2 3">
    <name type="scientific">Paenibacillus riograndensis</name>
    <dbReference type="NCBI Taxonomy" id="483937"/>
    <lineage>
        <taxon>Bacteria</taxon>
        <taxon>Bacillati</taxon>
        <taxon>Bacillota</taxon>
        <taxon>Bacilli</taxon>
        <taxon>Bacillales</taxon>
        <taxon>Paenibacillaceae</taxon>
        <taxon>Paenibacillus</taxon>
        <taxon>Paenibacillus sonchi group</taxon>
    </lineage>
</organism>
<accession>A0A132TKQ2</accession>
<dbReference type="PATRIC" id="fig|483937.3.peg.4306"/>
<dbReference type="OrthoDB" id="2662982at2"/>
<sequence>MHKSQHTAEEQNLRSYDASGDVEAIDVRQRVMNIITEKYGNGAADAVPPDARDFPGMMQRVNESPASAARKRPVSYGRILAASASLLAVLVLGATYYWYADIHNQTADIPYAVKDYEEIEDPVTQFRIQLKETPVQPGGVQPEEDVKTRKYQEAKKWVEQQLLPGETGIFLVGKDLSDNPLTGSAVNPLHYDSYSDFRANQTGSGAPVLPEPAYIPKGYAFSGGEIIPETDIALLLANPSKTTPGDKSESGAEAYLRLKEEMSVMKAKDLGEGYKLVWKRFHAAGSSSVTVSYTNTEGQSINIQATALLRLGMAQFNPNVLEKYENVVVAGKEMIYMKLLAEFGLDYTQRLVWLDSVQGQGAYYSLSDSKDSPLSRQELINVAASMLQSRK</sequence>
<dbReference type="AlphaFoldDB" id="A0A132TKQ2"/>
<keyword evidence="1" id="KW-0812">Transmembrane</keyword>
<comment type="caution">
    <text evidence="2">The sequence shown here is derived from an EMBL/GenBank/DDBJ whole genome shotgun (WGS) entry which is preliminary data.</text>
</comment>
<evidence type="ECO:0000313" key="3">
    <source>
        <dbReference type="Proteomes" id="UP000070475"/>
    </source>
</evidence>
<proteinExistence type="predicted"/>
<evidence type="ECO:0000313" key="2">
    <source>
        <dbReference type="EMBL" id="KWX71636.1"/>
    </source>
</evidence>
<evidence type="ECO:0000256" key="1">
    <source>
        <dbReference type="SAM" id="Phobius"/>
    </source>
</evidence>